<reference evidence="1 2" key="1">
    <citation type="journal article" date="2021" name="Elife">
        <title>Chloroplast acquisition without the gene transfer in kleptoplastic sea slugs, Plakobranchus ocellatus.</title>
        <authorList>
            <person name="Maeda T."/>
            <person name="Takahashi S."/>
            <person name="Yoshida T."/>
            <person name="Shimamura S."/>
            <person name="Takaki Y."/>
            <person name="Nagai Y."/>
            <person name="Toyoda A."/>
            <person name="Suzuki Y."/>
            <person name="Arimoto A."/>
            <person name="Ishii H."/>
            <person name="Satoh N."/>
            <person name="Nishiyama T."/>
            <person name="Hasebe M."/>
            <person name="Maruyama T."/>
            <person name="Minagawa J."/>
            <person name="Obokata J."/>
            <person name="Shigenobu S."/>
        </authorList>
    </citation>
    <scope>NUCLEOTIDE SEQUENCE [LARGE SCALE GENOMIC DNA]</scope>
</reference>
<dbReference type="AlphaFoldDB" id="A0AAV4BNI3"/>
<dbReference type="Proteomes" id="UP000735302">
    <property type="component" value="Unassembled WGS sequence"/>
</dbReference>
<gene>
    <name evidence="1" type="ORF">PoB_004862500</name>
</gene>
<protein>
    <submittedName>
        <fullName evidence="1">Uncharacterized protein</fullName>
    </submittedName>
</protein>
<proteinExistence type="predicted"/>
<keyword evidence="2" id="KW-1185">Reference proteome</keyword>
<organism evidence="1 2">
    <name type="scientific">Plakobranchus ocellatus</name>
    <dbReference type="NCBI Taxonomy" id="259542"/>
    <lineage>
        <taxon>Eukaryota</taxon>
        <taxon>Metazoa</taxon>
        <taxon>Spiralia</taxon>
        <taxon>Lophotrochozoa</taxon>
        <taxon>Mollusca</taxon>
        <taxon>Gastropoda</taxon>
        <taxon>Heterobranchia</taxon>
        <taxon>Euthyneura</taxon>
        <taxon>Panpulmonata</taxon>
        <taxon>Sacoglossa</taxon>
        <taxon>Placobranchoidea</taxon>
        <taxon>Plakobranchidae</taxon>
        <taxon>Plakobranchus</taxon>
    </lineage>
</organism>
<dbReference type="EMBL" id="BLXT01005315">
    <property type="protein sequence ID" value="GFO22120.1"/>
    <property type="molecule type" value="Genomic_DNA"/>
</dbReference>
<sequence>MTSLPNDDRSPEPGLKEDRRVSLLMFLPRALPETVPWFLEYHPSAHNIVSLPSLDKYCHTGKPKDQREADDTLPPDVYDDLVNRFNTTFKTTSLGYLCSYLPPRQWHRCIKPYLFAYRDQREADDILPPEMYDDLVNRFNTTFKTTSLGYLCSYQPRQ</sequence>
<comment type="caution">
    <text evidence="1">The sequence shown here is derived from an EMBL/GenBank/DDBJ whole genome shotgun (WGS) entry which is preliminary data.</text>
</comment>
<name>A0AAV4BNI3_9GAST</name>
<accession>A0AAV4BNI3</accession>
<evidence type="ECO:0000313" key="2">
    <source>
        <dbReference type="Proteomes" id="UP000735302"/>
    </source>
</evidence>
<evidence type="ECO:0000313" key="1">
    <source>
        <dbReference type="EMBL" id="GFO22120.1"/>
    </source>
</evidence>